<accession>A0A8S1VM68</accession>
<gene>
    <name evidence="1" type="ORF">POCTA_138.1.T0670249</name>
</gene>
<comment type="caution">
    <text evidence="1">The sequence shown here is derived from an EMBL/GenBank/DDBJ whole genome shotgun (WGS) entry which is preliminary data.</text>
</comment>
<name>A0A8S1VM68_PAROT</name>
<sequence length="51" mass="6170">MQRYRSSPIEFGGALKFKFKNEKGCQTLAFFFKSNVFIRFTEEKETLKERR</sequence>
<proteinExistence type="predicted"/>
<keyword evidence="2" id="KW-1185">Reference proteome</keyword>
<reference evidence="1" key="1">
    <citation type="submission" date="2021-01" db="EMBL/GenBank/DDBJ databases">
        <authorList>
            <consortium name="Genoscope - CEA"/>
            <person name="William W."/>
        </authorList>
    </citation>
    <scope>NUCLEOTIDE SEQUENCE</scope>
</reference>
<evidence type="ECO:0000313" key="1">
    <source>
        <dbReference type="EMBL" id="CAD8176749.1"/>
    </source>
</evidence>
<dbReference type="Proteomes" id="UP000683925">
    <property type="component" value="Unassembled WGS sequence"/>
</dbReference>
<organism evidence="1 2">
    <name type="scientific">Paramecium octaurelia</name>
    <dbReference type="NCBI Taxonomy" id="43137"/>
    <lineage>
        <taxon>Eukaryota</taxon>
        <taxon>Sar</taxon>
        <taxon>Alveolata</taxon>
        <taxon>Ciliophora</taxon>
        <taxon>Intramacronucleata</taxon>
        <taxon>Oligohymenophorea</taxon>
        <taxon>Peniculida</taxon>
        <taxon>Parameciidae</taxon>
        <taxon>Paramecium</taxon>
    </lineage>
</organism>
<dbReference type="AlphaFoldDB" id="A0A8S1VM68"/>
<dbReference type="EMBL" id="CAJJDP010000066">
    <property type="protein sequence ID" value="CAD8176749.1"/>
    <property type="molecule type" value="Genomic_DNA"/>
</dbReference>
<protein>
    <submittedName>
        <fullName evidence="1">Uncharacterized protein</fullName>
    </submittedName>
</protein>
<evidence type="ECO:0000313" key="2">
    <source>
        <dbReference type="Proteomes" id="UP000683925"/>
    </source>
</evidence>